<sequence>MSPREVLTHFPCLIRIEATLSLVSFEEAARDMRRSPMNSQASLFSNRTPAVFKSSL</sequence>
<gene>
    <name evidence="1" type="ORF">HannXRQ_Chr05g0157691</name>
</gene>
<reference evidence="2" key="1">
    <citation type="journal article" date="2017" name="Nature">
        <title>The sunflower genome provides insights into oil metabolism, flowering and Asterid evolution.</title>
        <authorList>
            <person name="Badouin H."/>
            <person name="Gouzy J."/>
            <person name="Grassa C.J."/>
            <person name="Murat F."/>
            <person name="Staton S.E."/>
            <person name="Cottret L."/>
            <person name="Lelandais-Briere C."/>
            <person name="Owens G.L."/>
            <person name="Carrere S."/>
            <person name="Mayjonade B."/>
            <person name="Legrand L."/>
            <person name="Gill N."/>
            <person name="Kane N.C."/>
            <person name="Bowers J.E."/>
            <person name="Hubner S."/>
            <person name="Bellec A."/>
            <person name="Berard A."/>
            <person name="Berges H."/>
            <person name="Blanchet N."/>
            <person name="Boniface M.C."/>
            <person name="Brunel D."/>
            <person name="Catrice O."/>
            <person name="Chaidir N."/>
            <person name="Claudel C."/>
            <person name="Donnadieu C."/>
            <person name="Faraut T."/>
            <person name="Fievet G."/>
            <person name="Helmstetter N."/>
            <person name="King M."/>
            <person name="Knapp S.J."/>
            <person name="Lai Z."/>
            <person name="Le Paslier M.C."/>
            <person name="Lippi Y."/>
            <person name="Lorenzon L."/>
            <person name="Mandel J.R."/>
            <person name="Marage G."/>
            <person name="Marchand G."/>
            <person name="Marquand E."/>
            <person name="Bret-Mestries E."/>
            <person name="Morien E."/>
            <person name="Nambeesan S."/>
            <person name="Nguyen T."/>
            <person name="Pegot-Espagnet P."/>
            <person name="Pouilly N."/>
            <person name="Raftis F."/>
            <person name="Sallet E."/>
            <person name="Schiex T."/>
            <person name="Thomas J."/>
            <person name="Vandecasteele C."/>
            <person name="Vares D."/>
            <person name="Vear F."/>
            <person name="Vautrin S."/>
            <person name="Crespi M."/>
            <person name="Mangin B."/>
            <person name="Burke J.M."/>
            <person name="Salse J."/>
            <person name="Munos S."/>
            <person name="Vincourt P."/>
            <person name="Rieseberg L.H."/>
            <person name="Langlade N.B."/>
        </authorList>
    </citation>
    <scope>NUCLEOTIDE SEQUENCE [LARGE SCALE GENOMIC DNA]</scope>
    <source>
        <strain evidence="2">cv. SF193</strain>
    </source>
</reference>
<dbReference type="InParanoid" id="A0A251UUA6"/>
<dbReference type="EMBL" id="CM007894">
    <property type="protein sequence ID" value="OTG26352.1"/>
    <property type="molecule type" value="Genomic_DNA"/>
</dbReference>
<evidence type="ECO:0000313" key="1">
    <source>
        <dbReference type="EMBL" id="OTG26352.1"/>
    </source>
</evidence>
<accession>A0A251UUA6</accession>
<protein>
    <submittedName>
        <fullName evidence="1">Uncharacterized protein</fullName>
    </submittedName>
</protein>
<dbReference type="AlphaFoldDB" id="A0A251UUA6"/>
<organism evidence="1 2">
    <name type="scientific">Helianthus annuus</name>
    <name type="common">Common sunflower</name>
    <dbReference type="NCBI Taxonomy" id="4232"/>
    <lineage>
        <taxon>Eukaryota</taxon>
        <taxon>Viridiplantae</taxon>
        <taxon>Streptophyta</taxon>
        <taxon>Embryophyta</taxon>
        <taxon>Tracheophyta</taxon>
        <taxon>Spermatophyta</taxon>
        <taxon>Magnoliopsida</taxon>
        <taxon>eudicotyledons</taxon>
        <taxon>Gunneridae</taxon>
        <taxon>Pentapetalae</taxon>
        <taxon>asterids</taxon>
        <taxon>campanulids</taxon>
        <taxon>Asterales</taxon>
        <taxon>Asteraceae</taxon>
        <taxon>Asteroideae</taxon>
        <taxon>Heliantheae alliance</taxon>
        <taxon>Heliantheae</taxon>
        <taxon>Helianthus</taxon>
    </lineage>
</organism>
<dbReference type="Proteomes" id="UP000215914">
    <property type="component" value="Chromosome 5"/>
</dbReference>
<keyword evidence="2" id="KW-1185">Reference proteome</keyword>
<evidence type="ECO:0000313" key="2">
    <source>
        <dbReference type="Proteomes" id="UP000215914"/>
    </source>
</evidence>
<name>A0A251UUA6_HELAN</name>
<proteinExistence type="predicted"/>